<feature type="transmembrane region" description="Helical" evidence="1">
    <location>
        <begin position="22"/>
        <end position="45"/>
    </location>
</feature>
<accession>A0A316YFK5</accession>
<keyword evidence="3" id="KW-1185">Reference proteome</keyword>
<protein>
    <submittedName>
        <fullName evidence="2">Uncharacterized protein</fullName>
    </submittedName>
</protein>
<dbReference type="GeneID" id="37040367"/>
<dbReference type="AlphaFoldDB" id="A0A316YFK5"/>
<evidence type="ECO:0000256" key="1">
    <source>
        <dbReference type="SAM" id="Phobius"/>
    </source>
</evidence>
<dbReference type="InParanoid" id="A0A316YFK5"/>
<feature type="transmembrane region" description="Helical" evidence="1">
    <location>
        <begin position="88"/>
        <end position="104"/>
    </location>
</feature>
<gene>
    <name evidence="2" type="ORF">FA10DRAFT_201645</name>
</gene>
<proteinExistence type="predicted"/>
<dbReference type="RefSeq" id="XP_025374071.1">
    <property type="nucleotide sequence ID" value="XM_025518451.1"/>
</dbReference>
<keyword evidence="1" id="KW-1133">Transmembrane helix</keyword>
<sequence length="137" mass="15357">MCTSICRPPPPQTRTTMALRQIIQLSVGAVFFCFGVALTFTPVWLSLHLFHTPPHEINHLALRLGGVRDLILGAWCLVTDQPRERRRLLVAFFWLNVFDTYSYFATAYEGVVDFRFARGSSMASMMMGTLALGASAL</sequence>
<evidence type="ECO:0000313" key="3">
    <source>
        <dbReference type="Proteomes" id="UP000245768"/>
    </source>
</evidence>
<organism evidence="2 3">
    <name type="scientific">Acaromyces ingoldii</name>
    <dbReference type="NCBI Taxonomy" id="215250"/>
    <lineage>
        <taxon>Eukaryota</taxon>
        <taxon>Fungi</taxon>
        <taxon>Dikarya</taxon>
        <taxon>Basidiomycota</taxon>
        <taxon>Ustilaginomycotina</taxon>
        <taxon>Exobasidiomycetes</taxon>
        <taxon>Exobasidiales</taxon>
        <taxon>Cryptobasidiaceae</taxon>
        <taxon>Acaromyces</taxon>
    </lineage>
</organism>
<dbReference type="EMBL" id="KZ819642">
    <property type="protein sequence ID" value="PWN86873.1"/>
    <property type="molecule type" value="Genomic_DNA"/>
</dbReference>
<keyword evidence="1" id="KW-0472">Membrane</keyword>
<reference evidence="2" key="1">
    <citation type="journal article" date="2018" name="Mol. Biol. Evol.">
        <title>Broad Genomic Sampling Reveals a Smut Pathogenic Ancestry of the Fungal Clade Ustilaginomycotina.</title>
        <authorList>
            <person name="Kijpornyongpan T."/>
            <person name="Mondo S.J."/>
            <person name="Barry K."/>
            <person name="Sandor L."/>
            <person name="Lee J."/>
            <person name="Lipzen A."/>
            <person name="Pangilinan J."/>
            <person name="LaButti K."/>
            <person name="Hainaut M."/>
            <person name="Henrissat B."/>
            <person name="Grigoriev I.V."/>
            <person name="Spatafora J.W."/>
            <person name="Aime M.C."/>
        </authorList>
    </citation>
    <scope>NUCLEOTIDE SEQUENCE [LARGE SCALE GENOMIC DNA]</scope>
    <source>
        <strain evidence="2">MCA 4198</strain>
    </source>
</reference>
<name>A0A316YFK5_9BASI</name>
<keyword evidence="1" id="KW-0812">Transmembrane</keyword>
<feature type="transmembrane region" description="Helical" evidence="1">
    <location>
        <begin position="57"/>
        <end position="76"/>
    </location>
</feature>
<evidence type="ECO:0000313" key="2">
    <source>
        <dbReference type="EMBL" id="PWN86873.1"/>
    </source>
</evidence>
<dbReference type="Proteomes" id="UP000245768">
    <property type="component" value="Unassembled WGS sequence"/>
</dbReference>